<accession>A0AA96SFW7</accession>
<evidence type="ECO:0000313" key="2">
    <source>
        <dbReference type="EMBL" id="WNT44340.1"/>
    </source>
</evidence>
<keyword evidence="3" id="KW-1185">Reference proteome</keyword>
<dbReference type="EMBL" id="OR613467">
    <property type="protein sequence ID" value="WNT44340.1"/>
    <property type="molecule type" value="Genomic_DNA"/>
</dbReference>
<feature type="domain" description="Fibronectin type-III" evidence="1">
    <location>
        <begin position="138"/>
        <end position="230"/>
    </location>
</feature>
<name>A0AA96SFW7_9CAUD</name>
<dbReference type="SMART" id="SM00060">
    <property type="entry name" value="FN3"/>
    <property type="match status" value="1"/>
</dbReference>
<evidence type="ECO:0000313" key="3">
    <source>
        <dbReference type="Proteomes" id="UP001305869"/>
    </source>
</evidence>
<dbReference type="Gene3D" id="2.60.40.10">
    <property type="entry name" value="Immunoglobulins"/>
    <property type="match status" value="1"/>
</dbReference>
<dbReference type="InterPro" id="IPR013783">
    <property type="entry name" value="Ig-like_fold"/>
</dbReference>
<dbReference type="Proteomes" id="UP001305869">
    <property type="component" value="Segment"/>
</dbReference>
<dbReference type="SUPFAM" id="SSF49265">
    <property type="entry name" value="Fibronectin type III"/>
    <property type="match status" value="1"/>
</dbReference>
<sequence length="269" mass="27872">MAVYTSTFSGRSAFQLHLHVNLAAQYPANYSVLSWALYIVETGSYGSYSFDAAPWSVNIAGQAWSGASAYDFRAGGNQSLLLGSGQANVWHDANGYASYWASASVGGGTVIGSSSTAGGENLPRIPKVPGAPLITGYVGSTLLGPQDVKSTSCVVKFSGTTDGGSAIIGWELHWAEDAAFTVGAGSMVSGGTSTVTGLKPGTLYYFRARGRNGVGLGPYSATASARTLAAFYVSDGEAWLNTEVYVSDGTSWHSVEVLISEDEAWVPAG</sequence>
<dbReference type="CDD" id="cd00063">
    <property type="entry name" value="FN3"/>
    <property type="match status" value="1"/>
</dbReference>
<dbReference type="PROSITE" id="PS50853">
    <property type="entry name" value="FN3"/>
    <property type="match status" value="1"/>
</dbReference>
<dbReference type="Pfam" id="PF00041">
    <property type="entry name" value="fn3"/>
    <property type="match status" value="1"/>
</dbReference>
<reference evidence="2 3" key="1">
    <citation type="submission" date="2023-09" db="EMBL/GenBank/DDBJ databases">
        <authorList>
            <person name="Astacio K.C."/>
            <person name="Barreto J.C."/>
            <person name="Colon C.A."/>
            <person name="Dejesus A.I."/>
            <person name="Gragirenes D.A."/>
            <person name="Navarro A."/>
            <person name="Negron R.A."/>
            <person name="Nunez P.S."/>
            <person name="Ortiz C.A."/>
            <person name="Ortiz A.Y."/>
            <person name="Roman V.A."/>
            <person name="Sanchez M.A."/>
            <person name="Serrano K.M."/>
            <person name="Klyczek K."/>
            <person name="Ko C."/>
            <person name="Russell D.A."/>
            <person name="Jacobs-Sera D."/>
            <person name="Hatfull G.F."/>
        </authorList>
    </citation>
    <scope>NUCLEOTIDE SEQUENCE [LARGE SCALE GENOMIC DNA]</scope>
</reference>
<protein>
    <submittedName>
        <fullName evidence="2">Minor tail protein</fullName>
    </submittedName>
</protein>
<dbReference type="InterPro" id="IPR003961">
    <property type="entry name" value="FN3_dom"/>
</dbReference>
<dbReference type="InterPro" id="IPR036116">
    <property type="entry name" value="FN3_sf"/>
</dbReference>
<gene>
    <name evidence="2" type="primary">20</name>
    <name evidence="2" type="ORF">SEA_MABODAMACA_20</name>
</gene>
<evidence type="ECO:0000259" key="1">
    <source>
        <dbReference type="PROSITE" id="PS50853"/>
    </source>
</evidence>
<proteinExistence type="predicted"/>
<organism evidence="2 3">
    <name type="scientific">Microbacterium phage Mabodamaca</name>
    <dbReference type="NCBI Taxonomy" id="3078574"/>
    <lineage>
        <taxon>Viruses</taxon>
        <taxon>Duplodnaviria</taxon>
        <taxon>Heunggongvirae</taxon>
        <taxon>Uroviricota</taxon>
        <taxon>Caudoviricetes</taxon>
        <taxon>Casidaviridae</taxon>
        <taxon>Mabodamacavirus</taxon>
        <taxon>Mabodamacavirus mabodamaca</taxon>
    </lineage>
</organism>